<name>A0AAQ4CQX9_9CREN</name>
<gene>
    <name evidence="2" type="ORF">SACC_12270</name>
</gene>
<dbReference type="Proteomes" id="UP001319921">
    <property type="component" value="Chromosome"/>
</dbReference>
<reference evidence="2 3" key="1">
    <citation type="journal article" date="2022" name="Microbiol. Resour. Announc.">
        <title>Complete Genome Sequence of the Hyperthermophilic and Acidophilic Archaeon Saccharolobus caldissimus Strain HS-3T.</title>
        <authorList>
            <person name="Sakai H.D."/>
            <person name="Kurosawa N."/>
        </authorList>
    </citation>
    <scope>NUCLEOTIDE SEQUENCE [LARGE SCALE GENOMIC DNA]</scope>
    <source>
        <strain evidence="2 3">JCM32116</strain>
    </source>
</reference>
<dbReference type="InterPro" id="IPR000120">
    <property type="entry name" value="Amidase"/>
</dbReference>
<dbReference type="Gene3D" id="1.10.20.60">
    <property type="entry name" value="Glu-tRNAGln amidotransferase C subunit, N-terminal domain"/>
    <property type="match status" value="1"/>
</dbReference>
<organism evidence="2 3">
    <name type="scientific">Saccharolobus caldissimus</name>
    <dbReference type="NCBI Taxonomy" id="1702097"/>
    <lineage>
        <taxon>Archaea</taxon>
        <taxon>Thermoproteota</taxon>
        <taxon>Thermoprotei</taxon>
        <taxon>Sulfolobales</taxon>
        <taxon>Sulfolobaceae</taxon>
        <taxon>Saccharolobus</taxon>
    </lineage>
</organism>
<evidence type="ECO:0000259" key="1">
    <source>
        <dbReference type="Pfam" id="PF01425"/>
    </source>
</evidence>
<dbReference type="NCBIfam" id="NF005565">
    <property type="entry name" value="PRK07235.1"/>
    <property type="match status" value="1"/>
</dbReference>
<sequence>MEIKLPTLEELRQISKQFNLDLEDEELKSFLSLISLQLESYKRLDILPDNIPRPKYPRHIGRPPTVEENPYGALAWITSIKGKDEGKLKNKRICIKDNVMVAGVPMLNGSRILEGFIPDMDATVVARILDEGGEIVAKTTCEDLCFSGGSHTSFPLPVLNPRNTEYMAGGSSSGSAVAVASGYCDMAIGGDQGGSIRIPSSWVGIYGLKPTYGLVPYTGAFSIEPTLDHLGPMANSVKDVAVLLEVIAGRDDLDPRQPESLPYPPVKPYSKLVEGEVKGMKVGIVKEGFGWPNSENDVDELVYASAKKFEELGVKVEETSIPLHRMGLDIWTPIAVEGATATMILGSGLGWGRKGLFETSIAEFFGNSLRTRARDLPNTVKGVLLIGYFMITRYNNKYYAKARNLSLILKKAYDNALSKYDALIMPTTPMKAMKYKSNPSFEEYFMMALGMINNTAPFDVTGHPAINVPVGYSHGLPVGMMIIGRHFEDDVVLKLAYAFEHLSK</sequence>
<dbReference type="Pfam" id="PF01425">
    <property type="entry name" value="Amidase"/>
    <property type="match status" value="1"/>
</dbReference>
<dbReference type="InterPro" id="IPR036928">
    <property type="entry name" value="AS_sf"/>
</dbReference>
<dbReference type="RefSeq" id="WP_229572127.1">
    <property type="nucleotide sequence ID" value="NZ_AP025226.1"/>
</dbReference>
<dbReference type="PROSITE" id="PS00571">
    <property type="entry name" value="AMIDASES"/>
    <property type="match status" value="1"/>
</dbReference>
<feature type="domain" description="Amidase" evidence="1">
    <location>
        <begin position="80"/>
        <end position="493"/>
    </location>
</feature>
<dbReference type="PANTHER" id="PTHR11895">
    <property type="entry name" value="TRANSAMIDASE"/>
    <property type="match status" value="1"/>
</dbReference>
<dbReference type="KEGG" id="scas:SACC_12270"/>
<evidence type="ECO:0000313" key="2">
    <source>
        <dbReference type="EMBL" id="BDB98210.1"/>
    </source>
</evidence>
<dbReference type="GeneID" id="68865967"/>
<dbReference type="AlphaFoldDB" id="A0AAQ4CQX9"/>
<dbReference type="EMBL" id="AP025226">
    <property type="protein sequence ID" value="BDB98210.1"/>
    <property type="molecule type" value="Genomic_DNA"/>
</dbReference>
<proteinExistence type="predicted"/>
<dbReference type="PANTHER" id="PTHR11895:SF170">
    <property type="entry name" value="AMIDASE"/>
    <property type="match status" value="1"/>
</dbReference>
<evidence type="ECO:0000313" key="3">
    <source>
        <dbReference type="Proteomes" id="UP001319921"/>
    </source>
</evidence>
<dbReference type="InterPro" id="IPR020556">
    <property type="entry name" value="Amidase_CS"/>
</dbReference>
<accession>A0AAQ4CQX9</accession>
<dbReference type="Gene3D" id="3.90.1300.10">
    <property type="entry name" value="Amidase signature (AS) domain"/>
    <property type="match status" value="1"/>
</dbReference>
<keyword evidence="3" id="KW-1185">Reference proteome</keyword>
<dbReference type="GO" id="GO:0003824">
    <property type="term" value="F:catalytic activity"/>
    <property type="evidence" value="ECO:0007669"/>
    <property type="project" value="InterPro"/>
</dbReference>
<protein>
    <submittedName>
        <fullName evidence="2">Amidase</fullName>
    </submittedName>
</protein>
<dbReference type="InterPro" id="IPR023631">
    <property type="entry name" value="Amidase_dom"/>
</dbReference>
<dbReference type="SUPFAM" id="SSF75304">
    <property type="entry name" value="Amidase signature (AS) enzymes"/>
    <property type="match status" value="1"/>
</dbReference>